<dbReference type="InterPro" id="IPR036179">
    <property type="entry name" value="Ig-like_dom_sf"/>
</dbReference>
<comment type="subcellular location">
    <subcellularLocation>
        <location evidence="1">Membrane</location>
    </subcellularLocation>
</comment>
<dbReference type="Ensembl" id="ENSMZET00005027541.1">
    <property type="protein sequence ID" value="ENSMZEP00005026684.1"/>
    <property type="gene ID" value="ENSMZEG00005019899.1"/>
</dbReference>
<reference evidence="8 9" key="1">
    <citation type="journal article" date="2014" name="Nature">
        <title>The genomic substrate for adaptive radiation in African cichlid fish.</title>
        <authorList>
            <person name="Brawand D."/>
            <person name="Wagner C.E."/>
            <person name="Li Y.I."/>
            <person name="Malinsky M."/>
            <person name="Keller I."/>
            <person name="Fan S."/>
            <person name="Simakov O."/>
            <person name="Ng A.Y."/>
            <person name="Lim Z.W."/>
            <person name="Bezault E."/>
            <person name="Turner-Maier J."/>
            <person name="Johnson J."/>
            <person name="Alcazar R."/>
            <person name="Noh H.J."/>
            <person name="Russell P."/>
            <person name="Aken B."/>
            <person name="Alfoldi J."/>
            <person name="Amemiya C."/>
            <person name="Azzouzi N."/>
            <person name="Baroiller J.F."/>
            <person name="Barloy-Hubler F."/>
            <person name="Berlin A."/>
            <person name="Bloomquist R."/>
            <person name="Carleton K.L."/>
            <person name="Conte M.A."/>
            <person name="D'Cotta H."/>
            <person name="Eshel O."/>
            <person name="Gaffney L."/>
            <person name="Galibert F."/>
            <person name="Gante H.F."/>
            <person name="Gnerre S."/>
            <person name="Greuter L."/>
            <person name="Guyon R."/>
            <person name="Haddad N.S."/>
            <person name="Haerty W."/>
            <person name="Harris R.M."/>
            <person name="Hofmann H.A."/>
            <person name="Hourlier T."/>
            <person name="Hulata G."/>
            <person name="Jaffe D.B."/>
            <person name="Lara M."/>
            <person name="Lee A.P."/>
            <person name="MacCallum I."/>
            <person name="Mwaiko S."/>
            <person name="Nikaido M."/>
            <person name="Nishihara H."/>
            <person name="Ozouf-Costaz C."/>
            <person name="Penman D.J."/>
            <person name="Przybylski D."/>
            <person name="Rakotomanga M."/>
            <person name="Renn S.C.P."/>
            <person name="Ribeiro F.J."/>
            <person name="Ron M."/>
            <person name="Salzburger W."/>
            <person name="Sanchez-Pulido L."/>
            <person name="Santos M.E."/>
            <person name="Searle S."/>
            <person name="Sharpe T."/>
            <person name="Swofford R."/>
            <person name="Tan F.J."/>
            <person name="Williams L."/>
            <person name="Young S."/>
            <person name="Yin S."/>
            <person name="Okada N."/>
            <person name="Kocher T.D."/>
            <person name="Miska E.A."/>
            <person name="Lander E.S."/>
            <person name="Venkatesh B."/>
            <person name="Fernald R.D."/>
            <person name="Meyer A."/>
            <person name="Ponting C.P."/>
            <person name="Streelman J.T."/>
            <person name="Lindblad-Toh K."/>
            <person name="Seehausen O."/>
            <person name="Di Palma F."/>
        </authorList>
    </citation>
    <scope>NUCLEOTIDE SEQUENCE</scope>
</reference>
<keyword evidence="9" id="KW-1185">Reference proteome</keyword>
<keyword evidence="2" id="KW-0732">Signal</keyword>
<keyword evidence="5" id="KW-0325">Glycoprotein</keyword>
<dbReference type="Gene3D" id="2.60.40.10">
    <property type="entry name" value="Immunoglobulins"/>
    <property type="match status" value="1"/>
</dbReference>
<evidence type="ECO:0000259" key="7">
    <source>
        <dbReference type="PROSITE" id="PS50835"/>
    </source>
</evidence>
<dbReference type="AlphaFoldDB" id="A0A3P9CX71"/>
<evidence type="ECO:0000256" key="4">
    <source>
        <dbReference type="ARBA" id="ARBA00023157"/>
    </source>
</evidence>
<feature type="domain" description="Ig-like" evidence="7">
    <location>
        <begin position="29"/>
        <end position="135"/>
    </location>
</feature>
<dbReference type="Pfam" id="PF07686">
    <property type="entry name" value="V-set"/>
    <property type="match status" value="1"/>
</dbReference>
<dbReference type="GO" id="GO:0009897">
    <property type="term" value="C:external side of plasma membrane"/>
    <property type="evidence" value="ECO:0007669"/>
    <property type="project" value="TreeGrafter"/>
</dbReference>
<dbReference type="InterPro" id="IPR003599">
    <property type="entry name" value="Ig_sub"/>
</dbReference>
<name>A0A3P9CX71_9CICH</name>
<dbReference type="InterPro" id="IPR013783">
    <property type="entry name" value="Ig-like_fold"/>
</dbReference>
<evidence type="ECO:0000256" key="3">
    <source>
        <dbReference type="ARBA" id="ARBA00023136"/>
    </source>
</evidence>
<sequence>MNNYNSDTDVIKLWGCILSMQSEMILWKQQLSASANNVPKIVASAGETVLLPCSTAANVPTVEWTKESSLPDIAFLYRDGCETFEMKNPVFRYRTNLIRHELHNGNLSLVISNLQISDSGKYRCAIIRKKKKVITTLELFVGTSTQRSELVQEICFTRTKRIYKIAQVHGNEIEVNLLSTCMEVFYSISARLSTPLELLTVIFLNYYTLQSSAIKTFERY</sequence>
<accession>A0A3P9CX71</accession>
<dbReference type="GO" id="GO:0001817">
    <property type="term" value="P:regulation of cytokine production"/>
    <property type="evidence" value="ECO:0007669"/>
    <property type="project" value="TreeGrafter"/>
</dbReference>
<dbReference type="PROSITE" id="PS50835">
    <property type="entry name" value="IG_LIKE"/>
    <property type="match status" value="1"/>
</dbReference>
<dbReference type="InterPro" id="IPR007110">
    <property type="entry name" value="Ig-like_dom"/>
</dbReference>
<protein>
    <submittedName>
        <fullName evidence="8">Butyrophilin subfamily 2 member A1-like</fullName>
    </submittedName>
</protein>
<evidence type="ECO:0000256" key="6">
    <source>
        <dbReference type="ARBA" id="ARBA00023319"/>
    </source>
</evidence>
<dbReference type="SUPFAM" id="SSF48726">
    <property type="entry name" value="Immunoglobulin"/>
    <property type="match status" value="1"/>
</dbReference>
<evidence type="ECO:0000256" key="2">
    <source>
        <dbReference type="ARBA" id="ARBA00022729"/>
    </source>
</evidence>
<dbReference type="SMART" id="SM00409">
    <property type="entry name" value="IG"/>
    <property type="match status" value="1"/>
</dbReference>
<dbReference type="GO" id="GO:0050852">
    <property type="term" value="P:T cell receptor signaling pathway"/>
    <property type="evidence" value="ECO:0007669"/>
    <property type="project" value="TreeGrafter"/>
</dbReference>
<dbReference type="GO" id="GO:1903037">
    <property type="term" value="P:regulation of leukocyte cell-cell adhesion"/>
    <property type="evidence" value="ECO:0007669"/>
    <property type="project" value="UniProtKB-ARBA"/>
</dbReference>
<dbReference type="InterPro" id="IPR013106">
    <property type="entry name" value="Ig_V-set"/>
</dbReference>
<evidence type="ECO:0000313" key="8">
    <source>
        <dbReference type="Ensembl" id="ENSMZEP00005026684.1"/>
    </source>
</evidence>
<dbReference type="FunFam" id="2.60.40.10:FF:000142">
    <property type="entry name" value="V-set domain-containing T-cell activation inhibitor 1"/>
    <property type="match status" value="1"/>
</dbReference>
<evidence type="ECO:0000256" key="5">
    <source>
        <dbReference type="ARBA" id="ARBA00023180"/>
    </source>
</evidence>
<reference evidence="8" key="3">
    <citation type="submission" date="2025-09" db="UniProtKB">
        <authorList>
            <consortium name="Ensembl"/>
        </authorList>
    </citation>
    <scope>IDENTIFICATION</scope>
</reference>
<keyword evidence="4" id="KW-1015">Disulfide bond</keyword>
<keyword evidence="6" id="KW-0393">Immunoglobulin domain</keyword>
<dbReference type="Proteomes" id="UP000265160">
    <property type="component" value="LG3"/>
</dbReference>
<dbReference type="InterPro" id="IPR050504">
    <property type="entry name" value="IgSF_BTN/MOG"/>
</dbReference>
<dbReference type="GO" id="GO:0050863">
    <property type="term" value="P:regulation of T cell activation"/>
    <property type="evidence" value="ECO:0007669"/>
    <property type="project" value="UniProtKB-ARBA"/>
</dbReference>
<dbReference type="GeneTree" id="ENSGT01050000244843"/>
<organism evidence="8 9">
    <name type="scientific">Maylandia zebra</name>
    <name type="common">zebra mbuna</name>
    <dbReference type="NCBI Taxonomy" id="106582"/>
    <lineage>
        <taxon>Eukaryota</taxon>
        <taxon>Metazoa</taxon>
        <taxon>Chordata</taxon>
        <taxon>Craniata</taxon>
        <taxon>Vertebrata</taxon>
        <taxon>Euteleostomi</taxon>
        <taxon>Actinopterygii</taxon>
        <taxon>Neopterygii</taxon>
        <taxon>Teleostei</taxon>
        <taxon>Neoteleostei</taxon>
        <taxon>Acanthomorphata</taxon>
        <taxon>Ovalentaria</taxon>
        <taxon>Cichlomorphae</taxon>
        <taxon>Cichliformes</taxon>
        <taxon>Cichlidae</taxon>
        <taxon>African cichlids</taxon>
        <taxon>Pseudocrenilabrinae</taxon>
        <taxon>Haplochromini</taxon>
        <taxon>Maylandia</taxon>
        <taxon>Maylandia zebra complex</taxon>
    </lineage>
</organism>
<dbReference type="PANTHER" id="PTHR24100">
    <property type="entry name" value="BUTYROPHILIN"/>
    <property type="match status" value="1"/>
</dbReference>
<dbReference type="PANTHER" id="PTHR24100:SF151">
    <property type="entry name" value="ICOS LIGAND"/>
    <property type="match status" value="1"/>
</dbReference>
<dbReference type="SMART" id="SM00408">
    <property type="entry name" value="IGc2"/>
    <property type="match status" value="1"/>
</dbReference>
<evidence type="ECO:0000256" key="1">
    <source>
        <dbReference type="ARBA" id="ARBA00004370"/>
    </source>
</evidence>
<evidence type="ECO:0000313" key="9">
    <source>
        <dbReference type="Proteomes" id="UP000265160"/>
    </source>
</evidence>
<dbReference type="GO" id="GO:0005102">
    <property type="term" value="F:signaling receptor binding"/>
    <property type="evidence" value="ECO:0007669"/>
    <property type="project" value="TreeGrafter"/>
</dbReference>
<dbReference type="InterPro" id="IPR003598">
    <property type="entry name" value="Ig_sub2"/>
</dbReference>
<keyword evidence="3" id="KW-0472">Membrane</keyword>
<proteinExistence type="predicted"/>
<reference evidence="8" key="2">
    <citation type="submission" date="2025-08" db="UniProtKB">
        <authorList>
            <consortium name="Ensembl"/>
        </authorList>
    </citation>
    <scope>IDENTIFICATION</scope>
</reference>